<sequence>MGKQSKIAPNVLGNSILSLEILKDTSNVISAVPLVGAVLAAAIGVLKAIERTNNSQTSCKRLAQRTSELVQYIEKRVTQSLDIVDADIVRNLMDISKILNDIHKDVEQESRRRYITRLLRNSSISDKVNEYNEALDFAWRSFDICCLLSIDRRLRLDMRFDHNQDRIFRPSDLSLLEVCNDWHPADGCAGSVMLAKWQHRLVVLGASDVSMSSPRINHPRIARVLGYSHPAIPEKFYVVETERLSLAQCVGRITDTKMLLRVWMQTVLTSRSDFDQ</sequence>
<feature type="domain" description="Mixed lineage kinase" evidence="1">
    <location>
        <begin position="35"/>
        <end position="142"/>
    </location>
</feature>
<dbReference type="CDD" id="cd21037">
    <property type="entry name" value="MLKL_NTD"/>
    <property type="match status" value="1"/>
</dbReference>
<feature type="non-terminal residue" evidence="2">
    <location>
        <position position="276"/>
    </location>
</feature>
<keyword evidence="3" id="KW-1185">Reference proteome</keyword>
<evidence type="ECO:0000313" key="2">
    <source>
        <dbReference type="EMBL" id="EMD35657.1"/>
    </source>
</evidence>
<dbReference type="EMBL" id="KB445800">
    <property type="protein sequence ID" value="EMD35657.1"/>
    <property type="molecule type" value="Genomic_DNA"/>
</dbReference>
<name>M2RB62_CERS8</name>
<dbReference type="Proteomes" id="UP000016930">
    <property type="component" value="Unassembled WGS sequence"/>
</dbReference>
<accession>M2RB62</accession>
<dbReference type="InterPro" id="IPR059179">
    <property type="entry name" value="MLKL-like_MCAfunc"/>
</dbReference>
<dbReference type="Pfam" id="PF22215">
    <property type="entry name" value="MLKL_N"/>
    <property type="match status" value="1"/>
</dbReference>
<dbReference type="AlphaFoldDB" id="M2RB62"/>
<organism evidence="2 3">
    <name type="scientific">Ceriporiopsis subvermispora (strain B)</name>
    <name type="common">White-rot fungus</name>
    <name type="synonym">Gelatoporia subvermispora</name>
    <dbReference type="NCBI Taxonomy" id="914234"/>
    <lineage>
        <taxon>Eukaryota</taxon>
        <taxon>Fungi</taxon>
        <taxon>Dikarya</taxon>
        <taxon>Basidiomycota</taxon>
        <taxon>Agaricomycotina</taxon>
        <taxon>Agaricomycetes</taxon>
        <taxon>Polyporales</taxon>
        <taxon>Gelatoporiaceae</taxon>
        <taxon>Gelatoporia</taxon>
    </lineage>
</organism>
<dbReference type="InterPro" id="IPR036537">
    <property type="entry name" value="Adaptor_Cbl_N_dom_sf"/>
</dbReference>
<reference evidence="2 3" key="1">
    <citation type="journal article" date="2012" name="Proc. Natl. Acad. Sci. U.S.A.">
        <title>Comparative genomics of Ceriporiopsis subvermispora and Phanerochaete chrysosporium provide insight into selective ligninolysis.</title>
        <authorList>
            <person name="Fernandez-Fueyo E."/>
            <person name="Ruiz-Duenas F.J."/>
            <person name="Ferreira P."/>
            <person name="Floudas D."/>
            <person name="Hibbett D.S."/>
            <person name="Canessa P."/>
            <person name="Larrondo L.F."/>
            <person name="James T.Y."/>
            <person name="Seelenfreund D."/>
            <person name="Lobos S."/>
            <person name="Polanco R."/>
            <person name="Tello M."/>
            <person name="Honda Y."/>
            <person name="Watanabe T."/>
            <person name="Watanabe T."/>
            <person name="Ryu J.S."/>
            <person name="Kubicek C.P."/>
            <person name="Schmoll M."/>
            <person name="Gaskell J."/>
            <person name="Hammel K.E."/>
            <person name="St John F.J."/>
            <person name="Vanden Wymelenberg A."/>
            <person name="Sabat G."/>
            <person name="Splinter BonDurant S."/>
            <person name="Syed K."/>
            <person name="Yadav J.S."/>
            <person name="Doddapaneni H."/>
            <person name="Subramanian V."/>
            <person name="Lavin J.L."/>
            <person name="Oguiza J.A."/>
            <person name="Perez G."/>
            <person name="Pisabarro A.G."/>
            <person name="Ramirez L."/>
            <person name="Santoyo F."/>
            <person name="Master E."/>
            <person name="Coutinho P.M."/>
            <person name="Henrissat B."/>
            <person name="Lombard V."/>
            <person name="Magnuson J.K."/>
            <person name="Kuees U."/>
            <person name="Hori C."/>
            <person name="Igarashi K."/>
            <person name="Samejima M."/>
            <person name="Held B.W."/>
            <person name="Barry K.W."/>
            <person name="LaButti K.M."/>
            <person name="Lapidus A."/>
            <person name="Lindquist E.A."/>
            <person name="Lucas S.M."/>
            <person name="Riley R."/>
            <person name="Salamov A.A."/>
            <person name="Hoffmeister D."/>
            <person name="Schwenk D."/>
            <person name="Hadar Y."/>
            <person name="Yarden O."/>
            <person name="de Vries R.P."/>
            <person name="Wiebenga A."/>
            <person name="Stenlid J."/>
            <person name="Eastwood D."/>
            <person name="Grigoriev I.V."/>
            <person name="Berka R.M."/>
            <person name="Blanchette R.A."/>
            <person name="Kersten P."/>
            <person name="Martinez A.T."/>
            <person name="Vicuna R."/>
            <person name="Cullen D."/>
        </authorList>
    </citation>
    <scope>NUCLEOTIDE SEQUENCE [LARGE SCALE GENOMIC DNA]</scope>
    <source>
        <strain evidence="2 3">B</strain>
    </source>
</reference>
<proteinExistence type="predicted"/>
<gene>
    <name evidence="2" type="ORF">CERSUDRAFT_106940</name>
</gene>
<dbReference type="InterPro" id="IPR054000">
    <property type="entry name" value="MLKL_N"/>
</dbReference>
<dbReference type="HOGENOM" id="CLU_1081922_0_0_1"/>
<protein>
    <recommendedName>
        <fullName evidence="1">Mixed lineage kinase domain-containing protein</fullName>
    </recommendedName>
</protein>
<dbReference type="OrthoDB" id="2795723at2759"/>
<dbReference type="GO" id="GO:0007166">
    <property type="term" value="P:cell surface receptor signaling pathway"/>
    <property type="evidence" value="ECO:0007669"/>
    <property type="project" value="InterPro"/>
</dbReference>
<dbReference type="Gene3D" id="1.20.930.20">
    <property type="entry name" value="Adaptor protein Cbl, N-terminal domain"/>
    <property type="match status" value="1"/>
</dbReference>
<evidence type="ECO:0000313" key="3">
    <source>
        <dbReference type="Proteomes" id="UP000016930"/>
    </source>
</evidence>
<evidence type="ECO:0000259" key="1">
    <source>
        <dbReference type="Pfam" id="PF22215"/>
    </source>
</evidence>